<evidence type="ECO:0000313" key="3">
    <source>
        <dbReference type="Proteomes" id="UP000006671"/>
    </source>
</evidence>
<accession>D2W6U4</accession>
<dbReference type="RefSeq" id="XP_002667952.1">
    <property type="nucleotide sequence ID" value="XM_002667906.1"/>
</dbReference>
<dbReference type="Proteomes" id="UP000006671">
    <property type="component" value="Unassembled WGS sequence"/>
</dbReference>
<keyword evidence="1" id="KW-0732">Signal</keyword>
<evidence type="ECO:0000256" key="1">
    <source>
        <dbReference type="SAM" id="SignalP"/>
    </source>
</evidence>
<proteinExistence type="predicted"/>
<dbReference type="AlphaFoldDB" id="D2W6U4"/>
<evidence type="ECO:0000313" key="2">
    <source>
        <dbReference type="EMBL" id="EFC35208.1"/>
    </source>
</evidence>
<feature type="signal peptide" evidence="1">
    <location>
        <begin position="1"/>
        <end position="25"/>
    </location>
</feature>
<dbReference type="KEGG" id="ngr:NAEGRDRAFT_77138"/>
<dbReference type="GeneID" id="8847788"/>
<reference evidence="2 3" key="1">
    <citation type="journal article" date="2010" name="Cell">
        <title>The genome of Naegleria gruberi illuminates early eukaryotic versatility.</title>
        <authorList>
            <person name="Fritz-Laylin L.K."/>
            <person name="Prochnik S.E."/>
            <person name="Ginger M.L."/>
            <person name="Dacks J.B."/>
            <person name="Carpenter M.L."/>
            <person name="Field M.C."/>
            <person name="Kuo A."/>
            <person name="Paredez A."/>
            <person name="Chapman J."/>
            <person name="Pham J."/>
            <person name="Shu S."/>
            <person name="Neupane R."/>
            <person name="Cipriano M."/>
            <person name="Mancuso J."/>
            <person name="Tu H."/>
            <person name="Salamov A."/>
            <person name="Lindquist E."/>
            <person name="Shapiro H."/>
            <person name="Lucas S."/>
            <person name="Grigoriev I.V."/>
            <person name="Cande W.Z."/>
            <person name="Fulton C."/>
            <person name="Rokhsar D.S."/>
            <person name="Dawson S.C."/>
        </authorList>
    </citation>
    <scope>NUCLEOTIDE SEQUENCE [LARGE SCALE GENOMIC DNA]</scope>
    <source>
        <strain evidence="2 3">NEG-M</strain>
    </source>
</reference>
<name>D2W6U4_NAEGR</name>
<gene>
    <name evidence="2" type="ORF">NAEGRDRAFT_77138</name>
</gene>
<dbReference type="VEuPathDB" id="AmoebaDB:NAEGRDRAFT_77138"/>
<sequence>MQIRILVILLLFFLLGGIFVHQASAETDHSESNSLFDIFTNIVSITTIGHDIEYKKQILAKIVNSKAMQSTLQSVKEMSNNLMEKGGELFENGKQEVSAQYSKVSNSETLQSALQSVKETSNDLLEKTIDFVKQQLDVIPPSEQESPNQDETKPREFETIKQEEIVESAGDSSKKEVKQEESSTEITIHPKYSDRMNFKRSTSCEFKTTRKSNLLLSAAAVGAGTTIVSAA</sequence>
<dbReference type="EMBL" id="GG739575">
    <property type="protein sequence ID" value="EFC35208.1"/>
    <property type="molecule type" value="Genomic_DNA"/>
</dbReference>
<protein>
    <submittedName>
        <fullName evidence="2">Predicted protein</fullName>
    </submittedName>
</protein>
<organism evidence="3">
    <name type="scientific">Naegleria gruberi</name>
    <name type="common">Amoeba</name>
    <dbReference type="NCBI Taxonomy" id="5762"/>
    <lineage>
        <taxon>Eukaryota</taxon>
        <taxon>Discoba</taxon>
        <taxon>Heterolobosea</taxon>
        <taxon>Tetramitia</taxon>
        <taxon>Eutetramitia</taxon>
        <taxon>Vahlkampfiidae</taxon>
        <taxon>Naegleria</taxon>
    </lineage>
</organism>
<feature type="chain" id="PRO_5003038160" evidence="1">
    <location>
        <begin position="26"/>
        <end position="231"/>
    </location>
</feature>
<keyword evidence="3" id="KW-1185">Reference proteome</keyword>
<dbReference type="InParanoid" id="D2W6U4"/>